<feature type="compositionally biased region" description="Low complexity" evidence="1">
    <location>
        <begin position="142"/>
        <end position="161"/>
    </location>
</feature>
<dbReference type="PANTHER" id="PTHR35335:SF1">
    <property type="entry name" value="UPF0716 PROTEIN FXSA"/>
    <property type="match status" value="1"/>
</dbReference>
<sequence length="214" mass="22923">MKWFFLIFVIVPVLELSILIKLGSFIGVGWTILLILSTAIVGASLLRKQGVSTLLRANQRMANGEMPAREVAEGFFLALGGALLLTPGLLTDVLGFSLIVPTIRARLADRVIAHLSQQPNTFHSSFQHGGFSAGSNFSNGSPFSSRSPFSSGSHSNSQSPFEAGRRQTGTSASNAQGEVFEGEFSEVSDASSRPDETQQIDLRKDPAPGNDKKN</sequence>
<dbReference type="OrthoDB" id="9792788at2"/>
<proteinExistence type="predicted"/>
<name>A0A1Y0IG04_9GAMM</name>
<gene>
    <name evidence="3" type="primary">fxsA</name>
    <name evidence="3" type="ORF">OLMES_4295</name>
</gene>
<organism evidence="3 4">
    <name type="scientific">Oleiphilus messinensis</name>
    <dbReference type="NCBI Taxonomy" id="141451"/>
    <lineage>
        <taxon>Bacteria</taxon>
        <taxon>Pseudomonadati</taxon>
        <taxon>Pseudomonadota</taxon>
        <taxon>Gammaproteobacteria</taxon>
        <taxon>Oceanospirillales</taxon>
        <taxon>Oleiphilaceae</taxon>
        <taxon>Oleiphilus</taxon>
    </lineage>
</organism>
<accession>A0A1Y0IG04</accession>
<feature type="region of interest" description="Disordered" evidence="1">
    <location>
        <begin position="142"/>
        <end position="214"/>
    </location>
</feature>
<reference evidence="3 4" key="1">
    <citation type="submission" date="2017-05" db="EMBL/GenBank/DDBJ databases">
        <title>Genomic insights into alkan degradation activity of Oleiphilus messinensis.</title>
        <authorList>
            <person name="Kozyavkin S.A."/>
            <person name="Slesarev A.I."/>
            <person name="Golyshin P.N."/>
            <person name="Korzhenkov A."/>
            <person name="Golyshina O.N."/>
            <person name="Toshchakov S.V."/>
        </authorList>
    </citation>
    <scope>NUCLEOTIDE SEQUENCE [LARGE SCALE GENOMIC DNA]</scope>
    <source>
        <strain evidence="3 4">ME102</strain>
    </source>
</reference>
<dbReference type="NCBIfam" id="NF008528">
    <property type="entry name" value="PRK11463.1-2"/>
    <property type="match status" value="1"/>
</dbReference>
<dbReference type="Pfam" id="PF04186">
    <property type="entry name" value="FxsA"/>
    <property type="match status" value="1"/>
</dbReference>
<feature type="compositionally biased region" description="Polar residues" evidence="1">
    <location>
        <begin position="167"/>
        <end position="176"/>
    </location>
</feature>
<dbReference type="KEGG" id="ome:OLMES_4295"/>
<keyword evidence="2" id="KW-0812">Transmembrane</keyword>
<evidence type="ECO:0000256" key="1">
    <source>
        <dbReference type="SAM" id="MobiDB-lite"/>
    </source>
</evidence>
<dbReference type="InterPro" id="IPR007313">
    <property type="entry name" value="FxsA"/>
</dbReference>
<evidence type="ECO:0000256" key="2">
    <source>
        <dbReference type="SAM" id="Phobius"/>
    </source>
</evidence>
<dbReference type="EMBL" id="CP021425">
    <property type="protein sequence ID" value="ARU58304.1"/>
    <property type="molecule type" value="Genomic_DNA"/>
</dbReference>
<protein>
    <submittedName>
        <fullName evidence="3">Membrane protein FxsA</fullName>
    </submittedName>
</protein>
<evidence type="ECO:0000313" key="3">
    <source>
        <dbReference type="EMBL" id="ARU58304.1"/>
    </source>
</evidence>
<dbReference type="PANTHER" id="PTHR35335">
    <property type="entry name" value="UPF0716 PROTEIN FXSA"/>
    <property type="match status" value="1"/>
</dbReference>
<dbReference type="GO" id="GO:0016020">
    <property type="term" value="C:membrane"/>
    <property type="evidence" value="ECO:0007669"/>
    <property type="project" value="InterPro"/>
</dbReference>
<keyword evidence="4" id="KW-1185">Reference proteome</keyword>
<keyword evidence="2" id="KW-0472">Membrane</keyword>
<evidence type="ECO:0000313" key="4">
    <source>
        <dbReference type="Proteomes" id="UP000196027"/>
    </source>
</evidence>
<feature type="transmembrane region" description="Helical" evidence="2">
    <location>
        <begin position="26"/>
        <end position="46"/>
    </location>
</feature>
<dbReference type="AlphaFoldDB" id="A0A1Y0IG04"/>
<feature type="transmembrane region" description="Helical" evidence="2">
    <location>
        <begin position="75"/>
        <end position="100"/>
    </location>
</feature>
<dbReference type="Proteomes" id="UP000196027">
    <property type="component" value="Chromosome"/>
</dbReference>
<feature type="compositionally biased region" description="Basic and acidic residues" evidence="1">
    <location>
        <begin position="192"/>
        <end position="214"/>
    </location>
</feature>
<keyword evidence="2" id="KW-1133">Transmembrane helix</keyword>
<dbReference type="RefSeq" id="WP_087463100.1">
    <property type="nucleotide sequence ID" value="NZ_CP021425.1"/>
</dbReference>